<dbReference type="EMBL" id="LR824560">
    <property type="protein sequence ID" value="CAH1643004.1"/>
    <property type="molecule type" value="Genomic_DNA"/>
</dbReference>
<keyword evidence="1" id="KW-0732">Signal</keyword>
<sequence>MRPVFVLCMLPVLAAQHALHKEQLPPTLQQVPEKSPYNNSYKDDILISVSMPISKVIDLYGPGIRGTQYQIVNGEDAKIMKITPNKIQRGKL</sequence>
<evidence type="ECO:0000313" key="2">
    <source>
        <dbReference type="EMBL" id="CAH1643004.1"/>
    </source>
</evidence>
<dbReference type="AlphaFoldDB" id="A0A9P0IB59"/>
<proteinExistence type="predicted"/>
<keyword evidence="3" id="KW-1185">Reference proteome</keyword>
<feature type="chain" id="PRO_5040473327" evidence="1">
    <location>
        <begin position="16"/>
        <end position="92"/>
    </location>
</feature>
<name>A0A9P0IB59_SPOLI</name>
<organism evidence="2 3">
    <name type="scientific">Spodoptera littoralis</name>
    <name type="common">Egyptian cotton leafworm</name>
    <dbReference type="NCBI Taxonomy" id="7109"/>
    <lineage>
        <taxon>Eukaryota</taxon>
        <taxon>Metazoa</taxon>
        <taxon>Ecdysozoa</taxon>
        <taxon>Arthropoda</taxon>
        <taxon>Hexapoda</taxon>
        <taxon>Insecta</taxon>
        <taxon>Pterygota</taxon>
        <taxon>Neoptera</taxon>
        <taxon>Endopterygota</taxon>
        <taxon>Lepidoptera</taxon>
        <taxon>Glossata</taxon>
        <taxon>Ditrysia</taxon>
        <taxon>Noctuoidea</taxon>
        <taxon>Noctuidae</taxon>
        <taxon>Amphipyrinae</taxon>
        <taxon>Spodoptera</taxon>
    </lineage>
</organism>
<accession>A0A9P0IB59</accession>
<evidence type="ECO:0000313" key="3">
    <source>
        <dbReference type="Proteomes" id="UP001153321"/>
    </source>
</evidence>
<dbReference type="Proteomes" id="UP001153321">
    <property type="component" value="Chromosome 29"/>
</dbReference>
<protein>
    <submittedName>
        <fullName evidence="2">Uncharacterized protein</fullName>
    </submittedName>
</protein>
<feature type="signal peptide" evidence="1">
    <location>
        <begin position="1"/>
        <end position="15"/>
    </location>
</feature>
<gene>
    <name evidence="2" type="ORF">SPLIT_LOCUS8360</name>
</gene>
<reference evidence="2" key="1">
    <citation type="submission" date="2022-02" db="EMBL/GenBank/DDBJ databases">
        <authorList>
            <person name="King R."/>
        </authorList>
    </citation>
    <scope>NUCLEOTIDE SEQUENCE</scope>
</reference>
<evidence type="ECO:0000256" key="1">
    <source>
        <dbReference type="SAM" id="SignalP"/>
    </source>
</evidence>